<reference evidence="2 3" key="1">
    <citation type="submission" date="2018-09" db="EMBL/GenBank/DDBJ databases">
        <title>Genome sequencing of strain 2DFW10M-5.</title>
        <authorList>
            <person name="Heo J."/>
            <person name="Kim S.-J."/>
            <person name="Kwon S.-W."/>
        </authorList>
    </citation>
    <scope>NUCLEOTIDE SEQUENCE [LARGE SCALE GENOMIC DNA]</scope>
    <source>
        <strain evidence="2 3">2DFW10M-5</strain>
    </source>
</reference>
<evidence type="ECO:0000313" key="3">
    <source>
        <dbReference type="Proteomes" id="UP000275069"/>
    </source>
</evidence>
<dbReference type="EMBL" id="CP032624">
    <property type="protein sequence ID" value="AYG05041.1"/>
    <property type="molecule type" value="Genomic_DNA"/>
</dbReference>
<keyword evidence="3" id="KW-1185">Reference proteome</keyword>
<dbReference type="AlphaFoldDB" id="A0A387C3A5"/>
<feature type="compositionally biased region" description="Basic residues" evidence="1">
    <location>
        <begin position="252"/>
        <end position="263"/>
    </location>
</feature>
<gene>
    <name evidence="2" type="ORF">D7I44_16950</name>
</gene>
<feature type="region of interest" description="Disordered" evidence="1">
    <location>
        <begin position="61"/>
        <end position="131"/>
    </location>
</feature>
<sequence length="263" mass="27637">MSHSGDGGVDDDDPEVTAITRRLDRTGDTLGAIDELEQLLIERTGHIPIVSPELLAAHGARMAQAEQAPPETRWTVSAGAEPDSGAASGAEPKPAPEHEAEPEAEPERADPDEVDWSIPARPPLEPAPGFSAWVDPAAVTAAFDAQAASEFTDVSTKVFAVFSAERMDETGPVFAMPAQAAPARVEDPPASPPLISTVPVPEPSGSTEELDELDGIDDLVGVETPAPMPSAPPPSTAEHEPATLADDQSAGKPKRRFWPFGRR</sequence>
<accession>A0A387C3A5</accession>
<name>A0A387C3A5_9MICO</name>
<feature type="compositionally biased region" description="Basic and acidic residues" evidence="1">
    <location>
        <begin position="94"/>
        <end position="111"/>
    </location>
</feature>
<organism evidence="2 3">
    <name type="scientific">Gryllotalpicola protaetiae</name>
    <dbReference type="NCBI Taxonomy" id="2419771"/>
    <lineage>
        <taxon>Bacteria</taxon>
        <taxon>Bacillati</taxon>
        <taxon>Actinomycetota</taxon>
        <taxon>Actinomycetes</taxon>
        <taxon>Micrococcales</taxon>
        <taxon>Microbacteriaceae</taxon>
        <taxon>Gryllotalpicola</taxon>
    </lineage>
</organism>
<protein>
    <submittedName>
        <fullName evidence="2">Uncharacterized protein</fullName>
    </submittedName>
</protein>
<feature type="compositionally biased region" description="Pro residues" evidence="1">
    <location>
        <begin position="226"/>
        <end position="235"/>
    </location>
</feature>
<feature type="compositionally biased region" description="Acidic residues" evidence="1">
    <location>
        <begin position="208"/>
        <end position="217"/>
    </location>
</feature>
<proteinExistence type="predicted"/>
<feature type="region of interest" description="Disordered" evidence="1">
    <location>
        <begin position="180"/>
        <end position="263"/>
    </location>
</feature>
<dbReference type="KEGG" id="gry:D7I44_16950"/>
<evidence type="ECO:0000313" key="2">
    <source>
        <dbReference type="EMBL" id="AYG05041.1"/>
    </source>
</evidence>
<evidence type="ECO:0000256" key="1">
    <source>
        <dbReference type="SAM" id="MobiDB-lite"/>
    </source>
</evidence>
<dbReference type="Proteomes" id="UP000275069">
    <property type="component" value="Chromosome"/>
</dbReference>
<dbReference type="OrthoDB" id="9960836at2"/>